<dbReference type="PANTHER" id="PTHR42940">
    <property type="entry name" value="ALCOHOL DEHYDROGENASE 1-RELATED"/>
    <property type="match status" value="1"/>
</dbReference>
<dbReference type="GO" id="GO:0008270">
    <property type="term" value="F:zinc ion binding"/>
    <property type="evidence" value="ECO:0007669"/>
    <property type="project" value="InterPro"/>
</dbReference>
<proteinExistence type="inferred from homology"/>
<evidence type="ECO:0000259" key="12">
    <source>
        <dbReference type="SMART" id="SM00829"/>
    </source>
</evidence>
<dbReference type="PANTHER" id="PTHR42940:SF8">
    <property type="entry name" value="VACUOLAR PROTEIN SORTING-ASSOCIATED PROTEIN 11"/>
    <property type="match status" value="1"/>
</dbReference>
<dbReference type="SMART" id="SM00829">
    <property type="entry name" value="PKS_ER"/>
    <property type="match status" value="1"/>
</dbReference>
<dbReference type="RefSeq" id="WP_100513712.1">
    <property type="nucleotide sequence ID" value="NZ_PEBK01000012.1"/>
</dbReference>
<dbReference type="InterPro" id="IPR013154">
    <property type="entry name" value="ADH-like_N"/>
</dbReference>
<dbReference type="InterPro" id="IPR011032">
    <property type="entry name" value="GroES-like_sf"/>
</dbReference>
<dbReference type="EC" id="1.1.1.1" evidence="3"/>
<reference evidence="13 14" key="1">
    <citation type="submission" date="2017-10" db="EMBL/GenBank/DDBJ databases">
        <title>Draft genome sequences of strains TRE 1, TRE 9, TRE H and TRI 7, isolated from tamarins, belonging to four potential novel Bifidobacterium species.</title>
        <authorList>
            <person name="Mattarelli P."/>
            <person name="Modesto M."/>
            <person name="Puglisi E."/>
            <person name="Morelli L."/>
            <person name="Spezio C."/>
            <person name="Bonetti A."/>
            <person name="Sandri C."/>
        </authorList>
    </citation>
    <scope>NUCLEOTIDE SEQUENCE [LARGE SCALE GENOMIC DNA]</scope>
    <source>
        <strain evidence="14">TRI7</strain>
    </source>
</reference>
<dbReference type="Gene3D" id="3.40.50.720">
    <property type="entry name" value="NAD(P)-binding Rossmann-like Domain"/>
    <property type="match status" value="1"/>
</dbReference>
<dbReference type="InterPro" id="IPR020843">
    <property type="entry name" value="ER"/>
</dbReference>
<dbReference type="NCBIfam" id="NF006940">
    <property type="entry name" value="PRK09422.1"/>
    <property type="match status" value="1"/>
</dbReference>
<evidence type="ECO:0000256" key="11">
    <source>
        <dbReference type="RuleBase" id="RU361277"/>
    </source>
</evidence>
<evidence type="ECO:0000256" key="4">
    <source>
        <dbReference type="ARBA" id="ARBA00016352"/>
    </source>
</evidence>
<sequence length="337" mass="35435">MKAIVATPDKKAAIVEKELRPLGYGEARLEMECCGVCHTDMHVKDQDFGDVSGVTLGHEGIGRVVEVGEGVTSLKVGDRASVAWFFEGCGHCEYCITGRETLCRTVKNAGFSVDGAMAQQCIVTADYAVKVPEGLPSDAASSITCAGVTTYSAVKASGIKPGEWLLVIGLGGLGNLALQYAKNVFGAKVIAADVNDRQLEFAKELGADLVVNPAETDLGEFAAEQVGGVHAAVVTAVAAAAYNNAAKALRAGGRLTAVAVPEGTLNLDIPSTVLNGIQVTGSLVGTRKDLAEAFQFGLEGKVVPRCQMRRPEEINDIFDEMNDGKIRGRMVLDLTKF</sequence>
<dbReference type="InterPro" id="IPR036291">
    <property type="entry name" value="NAD(P)-bd_dom_sf"/>
</dbReference>
<evidence type="ECO:0000256" key="7">
    <source>
        <dbReference type="ARBA" id="ARBA00023002"/>
    </source>
</evidence>
<evidence type="ECO:0000256" key="1">
    <source>
        <dbReference type="ARBA" id="ARBA00001947"/>
    </source>
</evidence>
<organism evidence="13 14">
    <name type="scientific">Bifidobacterium simiarum</name>
    <dbReference type="NCBI Taxonomy" id="2045441"/>
    <lineage>
        <taxon>Bacteria</taxon>
        <taxon>Bacillati</taxon>
        <taxon>Actinomycetota</taxon>
        <taxon>Actinomycetes</taxon>
        <taxon>Bifidobacteriales</taxon>
        <taxon>Bifidobacteriaceae</taxon>
        <taxon>Bifidobacterium</taxon>
    </lineage>
</organism>
<dbReference type="InterPro" id="IPR013149">
    <property type="entry name" value="ADH-like_C"/>
</dbReference>
<feature type="domain" description="Enoyl reductase (ER)" evidence="12">
    <location>
        <begin position="7"/>
        <end position="332"/>
    </location>
</feature>
<evidence type="ECO:0000256" key="5">
    <source>
        <dbReference type="ARBA" id="ARBA00022723"/>
    </source>
</evidence>
<comment type="similarity">
    <text evidence="2 11">Belongs to the zinc-containing alcohol dehydrogenase family.</text>
</comment>
<dbReference type="InterPro" id="IPR002328">
    <property type="entry name" value="ADH_Zn_CS"/>
</dbReference>
<evidence type="ECO:0000256" key="6">
    <source>
        <dbReference type="ARBA" id="ARBA00022833"/>
    </source>
</evidence>
<protein>
    <recommendedName>
        <fullName evidence="4">Alcohol dehydrogenase</fullName>
        <ecNumber evidence="3">1.1.1.1</ecNumber>
    </recommendedName>
</protein>
<dbReference type="Pfam" id="PF08240">
    <property type="entry name" value="ADH_N"/>
    <property type="match status" value="1"/>
</dbReference>
<comment type="catalytic activity">
    <reaction evidence="9">
        <text>a secondary alcohol + NAD(+) = a ketone + NADH + H(+)</text>
        <dbReference type="Rhea" id="RHEA:10740"/>
        <dbReference type="ChEBI" id="CHEBI:15378"/>
        <dbReference type="ChEBI" id="CHEBI:17087"/>
        <dbReference type="ChEBI" id="CHEBI:35681"/>
        <dbReference type="ChEBI" id="CHEBI:57540"/>
        <dbReference type="ChEBI" id="CHEBI:57945"/>
        <dbReference type="EC" id="1.1.1.1"/>
    </reaction>
</comment>
<keyword evidence="8" id="KW-0520">NAD</keyword>
<dbReference type="OrthoDB" id="3567264at2"/>
<evidence type="ECO:0000313" key="13">
    <source>
        <dbReference type="EMBL" id="PJM74477.1"/>
    </source>
</evidence>
<evidence type="ECO:0000256" key="9">
    <source>
        <dbReference type="ARBA" id="ARBA00049164"/>
    </source>
</evidence>
<dbReference type="AlphaFoldDB" id="A0A2M9HCD9"/>
<accession>A0A2M9HCD9</accession>
<evidence type="ECO:0000313" key="14">
    <source>
        <dbReference type="Proteomes" id="UP000231451"/>
    </source>
</evidence>
<dbReference type="EMBL" id="PEBK01000012">
    <property type="protein sequence ID" value="PJM74477.1"/>
    <property type="molecule type" value="Genomic_DNA"/>
</dbReference>
<evidence type="ECO:0000256" key="8">
    <source>
        <dbReference type="ARBA" id="ARBA00023027"/>
    </source>
</evidence>
<dbReference type="Pfam" id="PF00107">
    <property type="entry name" value="ADH_zinc_N"/>
    <property type="match status" value="1"/>
</dbReference>
<dbReference type="Proteomes" id="UP000231451">
    <property type="component" value="Unassembled WGS sequence"/>
</dbReference>
<name>A0A2M9HCD9_9BIFI</name>
<keyword evidence="7" id="KW-0560">Oxidoreductase</keyword>
<keyword evidence="6 11" id="KW-0862">Zinc</keyword>
<dbReference type="PROSITE" id="PS00059">
    <property type="entry name" value="ADH_ZINC"/>
    <property type="match status" value="1"/>
</dbReference>
<dbReference type="SUPFAM" id="SSF51735">
    <property type="entry name" value="NAD(P)-binding Rossmann-fold domains"/>
    <property type="match status" value="1"/>
</dbReference>
<dbReference type="FunFam" id="3.40.50.720:FF:000039">
    <property type="entry name" value="Alcohol dehydrogenase AdhP"/>
    <property type="match status" value="1"/>
</dbReference>
<keyword evidence="14" id="KW-1185">Reference proteome</keyword>
<evidence type="ECO:0000256" key="3">
    <source>
        <dbReference type="ARBA" id="ARBA00013190"/>
    </source>
</evidence>
<dbReference type="Gene3D" id="3.90.180.10">
    <property type="entry name" value="Medium-chain alcohol dehydrogenases, catalytic domain"/>
    <property type="match status" value="1"/>
</dbReference>
<evidence type="ECO:0000256" key="10">
    <source>
        <dbReference type="ARBA" id="ARBA00049243"/>
    </source>
</evidence>
<gene>
    <name evidence="13" type="ORF">CSQ87_09850</name>
</gene>
<keyword evidence="5 11" id="KW-0479">Metal-binding</keyword>
<dbReference type="GO" id="GO:0004022">
    <property type="term" value="F:alcohol dehydrogenase (NAD+) activity"/>
    <property type="evidence" value="ECO:0007669"/>
    <property type="project" value="UniProtKB-EC"/>
</dbReference>
<comment type="caution">
    <text evidence="13">The sequence shown here is derived from an EMBL/GenBank/DDBJ whole genome shotgun (WGS) entry which is preliminary data.</text>
</comment>
<evidence type="ECO:0000256" key="2">
    <source>
        <dbReference type="ARBA" id="ARBA00008072"/>
    </source>
</evidence>
<dbReference type="SUPFAM" id="SSF50129">
    <property type="entry name" value="GroES-like"/>
    <property type="match status" value="1"/>
</dbReference>
<comment type="catalytic activity">
    <reaction evidence="10">
        <text>a primary alcohol + NAD(+) = an aldehyde + NADH + H(+)</text>
        <dbReference type="Rhea" id="RHEA:10736"/>
        <dbReference type="ChEBI" id="CHEBI:15378"/>
        <dbReference type="ChEBI" id="CHEBI:15734"/>
        <dbReference type="ChEBI" id="CHEBI:17478"/>
        <dbReference type="ChEBI" id="CHEBI:57540"/>
        <dbReference type="ChEBI" id="CHEBI:57945"/>
        <dbReference type="EC" id="1.1.1.1"/>
    </reaction>
</comment>
<comment type="cofactor">
    <cofactor evidence="1 11">
        <name>Zn(2+)</name>
        <dbReference type="ChEBI" id="CHEBI:29105"/>
    </cofactor>
</comment>